<gene>
    <name evidence="2" type="ORF">D9758_009008</name>
    <name evidence="1" type="ORF">D9758_014387</name>
</gene>
<dbReference type="EMBL" id="JAACJM010000104">
    <property type="protein sequence ID" value="KAF5346226.1"/>
    <property type="molecule type" value="Genomic_DNA"/>
</dbReference>
<reference evidence="1 3" key="1">
    <citation type="journal article" date="2020" name="ISME J.">
        <title>Uncovering the hidden diversity of litter-decomposition mechanisms in mushroom-forming fungi.</title>
        <authorList>
            <person name="Floudas D."/>
            <person name="Bentzer J."/>
            <person name="Ahren D."/>
            <person name="Johansson T."/>
            <person name="Persson P."/>
            <person name="Tunlid A."/>
        </authorList>
    </citation>
    <scope>NUCLEOTIDE SEQUENCE [LARGE SCALE GENOMIC DNA]</scope>
    <source>
        <strain evidence="1 3">CBS 291.85</strain>
    </source>
</reference>
<comment type="caution">
    <text evidence="1">The sequence shown here is derived from an EMBL/GenBank/DDBJ whole genome shotgun (WGS) entry which is preliminary data.</text>
</comment>
<evidence type="ECO:0000313" key="1">
    <source>
        <dbReference type="EMBL" id="KAF5346226.1"/>
    </source>
</evidence>
<evidence type="ECO:0000313" key="3">
    <source>
        <dbReference type="Proteomes" id="UP000559256"/>
    </source>
</evidence>
<dbReference type="OrthoDB" id="57939at2759"/>
<dbReference type="PANTHER" id="PTHR47259:SF2">
    <property type="entry name" value="URACIL-REGULATED PROTEIN 1"/>
    <property type="match status" value="1"/>
</dbReference>
<evidence type="ECO:0000313" key="2">
    <source>
        <dbReference type="EMBL" id="KAF5366611.1"/>
    </source>
</evidence>
<dbReference type="Proteomes" id="UP000559256">
    <property type="component" value="Unassembled WGS sequence"/>
</dbReference>
<dbReference type="EMBL" id="JAACJM010000022">
    <property type="protein sequence ID" value="KAF5366611.1"/>
    <property type="molecule type" value="Genomic_DNA"/>
</dbReference>
<protein>
    <submittedName>
        <fullName evidence="1">Uncharacterized protein</fullName>
    </submittedName>
</protein>
<sequence>MALGEVVCNLRKREEGSADGYFASTEIIAGVKDMRFQAPTPDALHWLGIDINGRRSVGAEGIIWCQ</sequence>
<accession>A0A8H5FRA8</accession>
<organism evidence="1 3">
    <name type="scientific">Tetrapyrgos nigripes</name>
    <dbReference type="NCBI Taxonomy" id="182062"/>
    <lineage>
        <taxon>Eukaryota</taxon>
        <taxon>Fungi</taxon>
        <taxon>Dikarya</taxon>
        <taxon>Basidiomycota</taxon>
        <taxon>Agaricomycotina</taxon>
        <taxon>Agaricomycetes</taxon>
        <taxon>Agaricomycetidae</taxon>
        <taxon>Agaricales</taxon>
        <taxon>Marasmiineae</taxon>
        <taxon>Marasmiaceae</taxon>
        <taxon>Tetrapyrgos</taxon>
    </lineage>
</organism>
<keyword evidence="3" id="KW-1185">Reference proteome</keyword>
<name>A0A8H5FRA8_9AGAR</name>
<dbReference type="AlphaFoldDB" id="A0A8H5FRA8"/>
<proteinExistence type="predicted"/>
<dbReference type="PANTHER" id="PTHR47259">
    <property type="match status" value="1"/>
</dbReference>